<proteinExistence type="predicted"/>
<feature type="region of interest" description="Disordered" evidence="1">
    <location>
        <begin position="643"/>
        <end position="934"/>
    </location>
</feature>
<feature type="compositionally biased region" description="Polar residues" evidence="1">
    <location>
        <begin position="1194"/>
        <end position="1218"/>
    </location>
</feature>
<sequence>MAGVVQQYVHDKTRPPPLQTALSPPWTSPARLTKSSLEQLAGHADQEEDQTTPVSPMMSRRTSFDSDRFSTVSGLTSYFPSNPTNVNPKAQYVAPFGASQVVSEHLSAKRHSSSEDEDDEKLNKDDVRFSEGALALVNTFLDQLLYSFLSTARSTSLLALRPAVTEVLKHRLARDAITSAEEELAELLAGGDDEEEDKKHKTAEENRHWDLELVWKRTRLRVMVYMRLGEMEDEDEQRYVKDEELFQGNERRFSQSSGLVSWAAAIFLTSVLEFIAEQTLQVAGKASYNRARRQSRTERLAGATNVERSDVLVVEEYDVEKIALNSTLGRLWRTWRKALRNNAAANGTPTYRSSGSNNPISRDTMVSALSHRRSSFGTAHEGSVMTESRPASRDQKDDVADMEYHEHVLAANIPLPIGDNTKDIDEIVVPGLAADPDVDGEERPGTDEPYSGDLLGSLMTLPMGDAKRDLDEIEVPGLARDPDEPDEPDAADRTAEEATPARRLSLTEPLFHRLRAAFTGPKESSSSSKNHGTPKLTRMRSMSQPTPVRTQIPPTYGRADVDGTALEASVLSDAAREPDGQEDPQAQSSPPPLSEEESGEMPVQSRGLDHKEGSESFPLMVGGASVATVVVGAAAAVVGALTGTATESQPSASSVTQSRSTSPHGVGLTDNLGHSNFSEEEQNPSGSLLASTEHQPQRSYSDQEIEELDRRKSLIDIKAMMIVNSPSGPASGQQSPQTEEPSFLAPETVSDGAGSISEEEGPDDGIGVAWTADVPSNVIPRMSEAQQAREAPKRPTRLVLENTPPEEALDSPTIKQPTSPSTTQRQLPDLTSKTDQTQASAQRSPSNVSNRANLANGAQQPLAVEKAPHRQSLTADVEKNIAVPQRARSSKGLGQKMSGSKGNEPKSPKAPKSPRPVGDSESLHVMTSASIRGPEDFDMFLQGADTVKYTLTPDTVRDDAPWSSAPHPQSRQPPVEMDATSISTTSDGRIGRSQASKQATPTYTTAGAVEDEDQQSRRRSISKPSPRNASTHRKSGLMAREPRVLTNSTRDFADFIRSTGPQKEKPVVPLLANASQTSLHSLRSAHIHGASASRSSSPTGDRSRSNTLNDGAPEVPPVPPITLQPKQSMQPRPAKAITAGSSELIDFIRTGPDQYGQHRISRSVAPFRTTMDSDQLRDLTDRTSTERSSDVRQPANSASLKTPSMRSSQRTSVNSRSALLNGVGNGSQAVQPVRNNQQPRLATPYENNSASGVSQENEPTRKRNRNKDPYNMDFLNDDDDDWFATPPKSSRGESLVDFLNNNAPPTNTAPRPLLDVNSPQARDALSRMTSTSTNGQQNSADPRVRSMAPPVLNSSAQSVSSGRQAKPPKMMPRGGTKDVAANSNIQDLADFFKSSGPDEEDSAPAPFVGRTVRPSAKDEKAKKKAEKRSVGGFFSSMRRTPRKTTYIDMP</sequence>
<feature type="compositionally biased region" description="Polar residues" evidence="1">
    <location>
        <begin position="1352"/>
        <end position="1363"/>
    </location>
</feature>
<feature type="compositionally biased region" description="Basic and acidic residues" evidence="1">
    <location>
        <begin position="490"/>
        <end position="500"/>
    </location>
</feature>
<feature type="compositionally biased region" description="Low complexity" evidence="1">
    <location>
        <begin position="643"/>
        <end position="663"/>
    </location>
</feature>
<feature type="compositionally biased region" description="Polar residues" evidence="1">
    <location>
        <begin position="540"/>
        <end position="553"/>
    </location>
</feature>
<accession>A0AAJ0DPU4</accession>
<feature type="compositionally biased region" description="Polar residues" evidence="1">
    <location>
        <begin position="522"/>
        <end position="531"/>
    </location>
</feature>
<dbReference type="GO" id="GO:0046982">
    <property type="term" value="F:protein heterodimerization activity"/>
    <property type="evidence" value="ECO:0007669"/>
    <property type="project" value="InterPro"/>
</dbReference>
<name>A0AAJ0DPU4_9PEZI</name>
<feature type="compositionally biased region" description="Basic and acidic residues" evidence="1">
    <location>
        <begin position="1174"/>
        <end position="1190"/>
    </location>
</feature>
<protein>
    <submittedName>
        <fullName evidence="2">Uncharacterized protein</fullName>
    </submittedName>
</protein>
<feature type="compositionally biased region" description="Polar residues" evidence="1">
    <location>
        <begin position="1092"/>
        <end position="1109"/>
    </location>
</feature>
<feature type="region of interest" description="Disordered" evidence="1">
    <location>
        <begin position="477"/>
        <end position="560"/>
    </location>
</feature>
<feature type="region of interest" description="Disordered" evidence="1">
    <location>
        <begin position="951"/>
        <end position="1138"/>
    </location>
</feature>
<feature type="region of interest" description="Disordered" evidence="1">
    <location>
        <begin position="375"/>
        <end position="397"/>
    </location>
</feature>
<dbReference type="Proteomes" id="UP001271007">
    <property type="component" value="Unassembled WGS sequence"/>
</dbReference>
<feature type="region of interest" description="Disordered" evidence="1">
    <location>
        <begin position="433"/>
        <end position="454"/>
    </location>
</feature>
<evidence type="ECO:0000313" key="3">
    <source>
        <dbReference type="Proteomes" id="UP001271007"/>
    </source>
</evidence>
<evidence type="ECO:0000313" key="2">
    <source>
        <dbReference type="EMBL" id="KAK3054530.1"/>
    </source>
</evidence>
<dbReference type="InterPro" id="IPR009072">
    <property type="entry name" value="Histone-fold"/>
</dbReference>
<gene>
    <name evidence="2" type="ORF">LTR09_004259</name>
</gene>
<feature type="compositionally biased region" description="Low complexity" evidence="1">
    <location>
        <begin position="1300"/>
        <end position="1312"/>
    </location>
</feature>
<dbReference type="Gene3D" id="1.10.20.10">
    <property type="entry name" value="Histone, subunit A"/>
    <property type="match status" value="1"/>
</dbReference>
<reference evidence="2" key="1">
    <citation type="submission" date="2023-04" db="EMBL/GenBank/DDBJ databases">
        <title>Black Yeasts Isolated from many extreme environments.</title>
        <authorList>
            <person name="Coleine C."/>
            <person name="Stajich J.E."/>
            <person name="Selbmann L."/>
        </authorList>
    </citation>
    <scope>NUCLEOTIDE SEQUENCE</scope>
    <source>
        <strain evidence="2">CCFEE 5312</strain>
    </source>
</reference>
<feature type="compositionally biased region" description="Polar residues" evidence="1">
    <location>
        <begin position="980"/>
        <end position="1005"/>
    </location>
</feature>
<feature type="region of interest" description="Disordered" evidence="1">
    <location>
        <begin position="1154"/>
        <end position="1450"/>
    </location>
</feature>
<keyword evidence="3" id="KW-1185">Reference proteome</keyword>
<feature type="compositionally biased region" description="Low complexity" evidence="1">
    <location>
        <begin position="725"/>
        <end position="737"/>
    </location>
</feature>
<feature type="compositionally biased region" description="Polar residues" evidence="1">
    <location>
        <begin position="683"/>
        <end position="702"/>
    </location>
</feature>
<feature type="region of interest" description="Disordered" evidence="1">
    <location>
        <begin position="104"/>
        <end position="123"/>
    </location>
</feature>
<feature type="compositionally biased region" description="Polar residues" evidence="1">
    <location>
        <begin position="1327"/>
        <end position="1340"/>
    </location>
</feature>
<comment type="caution">
    <text evidence="2">The sequence shown here is derived from an EMBL/GenBank/DDBJ whole genome shotgun (WGS) entry which is preliminary data.</text>
</comment>
<feature type="compositionally biased region" description="Polar residues" evidence="1">
    <location>
        <begin position="1226"/>
        <end position="1257"/>
    </location>
</feature>
<dbReference type="EMBL" id="JAWDJX010000011">
    <property type="protein sequence ID" value="KAK3054530.1"/>
    <property type="molecule type" value="Genomic_DNA"/>
</dbReference>
<feature type="region of interest" description="Disordered" evidence="1">
    <location>
        <begin position="1"/>
        <end position="66"/>
    </location>
</feature>
<evidence type="ECO:0000256" key="1">
    <source>
        <dbReference type="SAM" id="MobiDB-lite"/>
    </source>
</evidence>
<feature type="region of interest" description="Disordered" evidence="1">
    <location>
        <begin position="574"/>
        <end position="618"/>
    </location>
</feature>
<feature type="compositionally biased region" description="Polar residues" evidence="1">
    <location>
        <begin position="813"/>
        <end position="859"/>
    </location>
</feature>
<organism evidence="2 3">
    <name type="scientific">Extremus antarcticus</name>
    <dbReference type="NCBI Taxonomy" id="702011"/>
    <lineage>
        <taxon>Eukaryota</taxon>
        <taxon>Fungi</taxon>
        <taxon>Dikarya</taxon>
        <taxon>Ascomycota</taxon>
        <taxon>Pezizomycotina</taxon>
        <taxon>Dothideomycetes</taxon>
        <taxon>Dothideomycetidae</taxon>
        <taxon>Mycosphaerellales</taxon>
        <taxon>Extremaceae</taxon>
        <taxon>Extremus</taxon>
    </lineage>
</organism>
<feature type="compositionally biased region" description="Basic and acidic residues" evidence="1">
    <location>
        <begin position="1258"/>
        <end position="1270"/>
    </location>
</feature>